<protein>
    <submittedName>
        <fullName evidence="1">Uncharacterized protein</fullName>
    </submittedName>
</protein>
<dbReference type="KEGG" id="vg:55814554"/>
<keyword evidence="2" id="KW-1185">Reference proteome</keyword>
<organism evidence="1 2">
    <name type="scientific">Arthrobacter phage Mufasa8</name>
    <dbReference type="NCBI Taxonomy" id="2656526"/>
    <lineage>
        <taxon>Viruses</taxon>
        <taxon>Duplodnaviria</taxon>
        <taxon>Heunggongvirae</taxon>
        <taxon>Uroviricota</taxon>
        <taxon>Caudoviricetes</taxon>
        <taxon>Mufasoctovirus</taxon>
        <taxon>Mufasoctovirus mufasa8</taxon>
    </lineage>
</organism>
<name>A0A649VM95_9CAUD</name>
<accession>A0A649VM95</accession>
<dbReference type="RefSeq" id="YP_009885183.1">
    <property type="nucleotide sequence ID" value="NC_049478.1"/>
</dbReference>
<dbReference type="Proteomes" id="UP000427282">
    <property type="component" value="Segment"/>
</dbReference>
<dbReference type="GeneID" id="55814554"/>
<gene>
    <name evidence="1" type="primary">103</name>
    <name evidence="1" type="ORF">SEA_MUFASA8_103</name>
</gene>
<sequence length="53" mass="6020">MATFKVVGENTLTGNTWDCENGIVSRKEANATRDGYKTLESDYKIDYRVEEEA</sequence>
<evidence type="ECO:0000313" key="2">
    <source>
        <dbReference type="Proteomes" id="UP000427282"/>
    </source>
</evidence>
<dbReference type="EMBL" id="MN586027">
    <property type="protein sequence ID" value="QGJ93550.1"/>
    <property type="molecule type" value="Genomic_DNA"/>
</dbReference>
<evidence type="ECO:0000313" key="1">
    <source>
        <dbReference type="EMBL" id="QGJ93550.1"/>
    </source>
</evidence>
<proteinExistence type="predicted"/>
<reference evidence="1 2" key="1">
    <citation type="submission" date="2019-10" db="EMBL/GenBank/DDBJ databases">
        <authorList>
            <person name="Garlena R.A."/>
            <person name="Russell D.A."/>
            <person name="Pope W.H."/>
            <person name="Jacobs-Sera D."/>
            <person name="Hatfull G.F."/>
        </authorList>
    </citation>
    <scope>NUCLEOTIDE SEQUENCE [LARGE SCALE GENOMIC DNA]</scope>
</reference>